<dbReference type="Gene3D" id="1.20.58.1520">
    <property type="match status" value="1"/>
</dbReference>
<sequence length="504" mass="59074">MGSRRRVSVDFYTGQAVSSMQQTVETLHQLWDDVSMEDHQRLDRVDGFYKIIKQLMDDVVDSERKMVESVHSSISQWLEDVGEIRKCLLMPVFDCSGFQKGSIALFKALEKERTRLISLKEDRLNGQIHMVDELLTVASRIGEEVEDLSDSDKNELWDRERMEFWQHKLEQYCQVLNERLDQARQWKADMRRWAGQIHKTPTSELESAFFTVDLEDPERVFDNTFMEEFREAHKMAKDSYDEWIEQADFDYTESVMKLTELWNLCHVPESDRRFAVKFNPNVHTAADIQNIKAEVEKLTRFHEERAAVYNKLKEWKELWAEKVGYENHANEKSYYQNRGGQLQTLLQRQKYIENQLPIILKDLKKENDLYKEKHVDSPILLDGLEPPEYVQLIVKDYKEQKEAERDRKKRGAAYGTPEVRMTPKKRAATPAFVTPGAVSKMPRFQSCPKIKTPLRSVQARGINTLRNRDFSIYGSTTSLQSAIAPTRPLTVIFKTVFGRHFELS</sequence>
<dbReference type="PANTHER" id="PTHR19321:SF41">
    <property type="entry name" value="FASCETTO-RELATED"/>
    <property type="match status" value="1"/>
</dbReference>
<organism evidence="3">
    <name type="scientific">Enterobius vermicularis</name>
    <name type="common">Human pinworm</name>
    <dbReference type="NCBI Taxonomy" id="51028"/>
    <lineage>
        <taxon>Eukaryota</taxon>
        <taxon>Metazoa</taxon>
        <taxon>Ecdysozoa</taxon>
        <taxon>Nematoda</taxon>
        <taxon>Chromadorea</taxon>
        <taxon>Rhabditida</taxon>
        <taxon>Spirurina</taxon>
        <taxon>Oxyuridomorpha</taxon>
        <taxon>Oxyuroidea</taxon>
        <taxon>Oxyuridae</taxon>
        <taxon>Enterobius</taxon>
    </lineage>
</organism>
<evidence type="ECO:0000313" key="3">
    <source>
        <dbReference type="WBParaSite" id="EVEC_0000937701-mRNA-1"/>
    </source>
</evidence>
<protein>
    <submittedName>
        <fullName evidence="3">Protein regulator of cytokinesis 1</fullName>
    </submittedName>
</protein>
<dbReference type="GO" id="GO:0051256">
    <property type="term" value="P:mitotic spindle midzone assembly"/>
    <property type="evidence" value="ECO:0007669"/>
    <property type="project" value="TreeGrafter"/>
</dbReference>
<gene>
    <name evidence="1" type="ORF">EVEC_LOCUS8787</name>
</gene>
<keyword evidence="2" id="KW-1185">Reference proteome</keyword>
<evidence type="ECO:0000313" key="1">
    <source>
        <dbReference type="EMBL" id="VDD94036.1"/>
    </source>
</evidence>
<dbReference type="Proteomes" id="UP000274131">
    <property type="component" value="Unassembled WGS sequence"/>
</dbReference>
<reference evidence="3" key="1">
    <citation type="submission" date="2016-04" db="UniProtKB">
        <authorList>
            <consortium name="WormBaseParasite"/>
        </authorList>
    </citation>
    <scope>IDENTIFICATION</scope>
</reference>
<accession>A0A0N4VF65</accession>
<dbReference type="InterPro" id="IPR007145">
    <property type="entry name" value="MAP65_Ase1_PRC1"/>
</dbReference>
<evidence type="ECO:0000313" key="2">
    <source>
        <dbReference type="Proteomes" id="UP000274131"/>
    </source>
</evidence>
<proteinExistence type="predicted"/>
<dbReference type="AlphaFoldDB" id="A0A0N4VF65"/>
<dbReference type="EMBL" id="UXUI01009610">
    <property type="protein sequence ID" value="VDD94036.1"/>
    <property type="molecule type" value="Genomic_DNA"/>
</dbReference>
<dbReference type="Pfam" id="PF03999">
    <property type="entry name" value="MAP65_ASE1"/>
    <property type="match status" value="2"/>
</dbReference>
<dbReference type="GO" id="GO:0008017">
    <property type="term" value="F:microtubule binding"/>
    <property type="evidence" value="ECO:0007669"/>
    <property type="project" value="InterPro"/>
</dbReference>
<dbReference type="WBParaSite" id="EVEC_0000937701-mRNA-1">
    <property type="protein sequence ID" value="EVEC_0000937701-mRNA-1"/>
    <property type="gene ID" value="EVEC_0000937701"/>
</dbReference>
<dbReference type="GO" id="GO:1990023">
    <property type="term" value="C:mitotic spindle midzone"/>
    <property type="evidence" value="ECO:0007669"/>
    <property type="project" value="TreeGrafter"/>
</dbReference>
<dbReference type="STRING" id="51028.A0A0N4VF65"/>
<dbReference type="OrthoDB" id="642895at2759"/>
<name>A0A0N4VF65_ENTVE</name>
<dbReference type="GO" id="GO:0005737">
    <property type="term" value="C:cytoplasm"/>
    <property type="evidence" value="ECO:0007669"/>
    <property type="project" value="TreeGrafter"/>
</dbReference>
<dbReference type="PANTHER" id="PTHR19321">
    <property type="entry name" value="PROTEIN REGULATOR OF CYTOKINESIS 1 PRC1-RELATED"/>
    <property type="match status" value="1"/>
</dbReference>
<reference evidence="1 2" key="2">
    <citation type="submission" date="2018-10" db="EMBL/GenBank/DDBJ databases">
        <authorList>
            <consortium name="Pathogen Informatics"/>
        </authorList>
    </citation>
    <scope>NUCLEOTIDE SEQUENCE [LARGE SCALE GENOMIC DNA]</scope>
</reference>